<comment type="subunit">
    <text evidence="3">Homodimer.</text>
</comment>
<dbReference type="SUPFAM" id="SSF53383">
    <property type="entry name" value="PLP-dependent transferases"/>
    <property type="match status" value="1"/>
</dbReference>
<dbReference type="KEGG" id="dpd:Deipe_2872"/>
<name>L0A5N8_DEIPD</name>
<evidence type="ECO:0000313" key="9">
    <source>
        <dbReference type="Proteomes" id="UP000010467"/>
    </source>
</evidence>
<evidence type="ECO:0000256" key="4">
    <source>
        <dbReference type="ARBA" id="ARBA00022576"/>
    </source>
</evidence>
<dbReference type="RefSeq" id="WP_015236637.1">
    <property type="nucleotide sequence ID" value="NC_019793.1"/>
</dbReference>
<dbReference type="GO" id="GO:0008483">
    <property type="term" value="F:transaminase activity"/>
    <property type="evidence" value="ECO:0007669"/>
    <property type="project" value="UniProtKB-KW"/>
</dbReference>
<dbReference type="Proteomes" id="UP000010467">
    <property type="component" value="Chromosome"/>
</dbReference>
<dbReference type="EMBL" id="CP003382">
    <property type="protein sequence ID" value="AFZ68335.1"/>
    <property type="molecule type" value="Genomic_DNA"/>
</dbReference>
<evidence type="ECO:0000256" key="5">
    <source>
        <dbReference type="ARBA" id="ARBA00022679"/>
    </source>
</evidence>
<evidence type="ECO:0000256" key="3">
    <source>
        <dbReference type="ARBA" id="ARBA00011738"/>
    </source>
</evidence>
<proteinExistence type="inferred from homology"/>
<feature type="domain" description="Aminotransferase class I/classII large" evidence="7">
    <location>
        <begin position="46"/>
        <end position="395"/>
    </location>
</feature>
<dbReference type="CDD" id="cd00609">
    <property type="entry name" value="AAT_like"/>
    <property type="match status" value="1"/>
</dbReference>
<dbReference type="eggNOG" id="COG1167">
    <property type="taxonomic scope" value="Bacteria"/>
</dbReference>
<dbReference type="InterPro" id="IPR015424">
    <property type="entry name" value="PyrdxlP-dep_Trfase"/>
</dbReference>
<evidence type="ECO:0000256" key="1">
    <source>
        <dbReference type="ARBA" id="ARBA00001933"/>
    </source>
</evidence>
<dbReference type="InterPro" id="IPR015421">
    <property type="entry name" value="PyrdxlP-dep_Trfase_major"/>
</dbReference>
<keyword evidence="5 8" id="KW-0808">Transferase</keyword>
<evidence type="ECO:0000313" key="8">
    <source>
        <dbReference type="EMBL" id="AFZ68335.1"/>
    </source>
</evidence>
<dbReference type="GO" id="GO:1901605">
    <property type="term" value="P:alpha-amino acid metabolic process"/>
    <property type="evidence" value="ECO:0007669"/>
    <property type="project" value="TreeGrafter"/>
</dbReference>
<evidence type="ECO:0000256" key="2">
    <source>
        <dbReference type="ARBA" id="ARBA00007441"/>
    </source>
</evidence>
<dbReference type="STRING" id="937777.Deipe_2872"/>
<keyword evidence="4 8" id="KW-0032">Aminotransferase</keyword>
<dbReference type="AlphaFoldDB" id="L0A5N8"/>
<protein>
    <submittedName>
        <fullName evidence="8">Transcriptional regulator with HTH domain and aminotransferase domain protein</fullName>
    </submittedName>
</protein>
<dbReference type="InterPro" id="IPR050859">
    <property type="entry name" value="Class-I_PLP-dep_aminotransf"/>
</dbReference>
<dbReference type="FunFam" id="3.40.640.10:FF:000053">
    <property type="entry name" value="Aminotransferase, class I"/>
    <property type="match status" value="1"/>
</dbReference>
<evidence type="ECO:0000259" key="7">
    <source>
        <dbReference type="Pfam" id="PF00155"/>
    </source>
</evidence>
<sequence length="401" mass="43685">MEELIAARVRTVKPSFVREVLKAAGRKDLISFAGGLPAPELFDVEGMRQATLEALEKDPVGALQYGATEGHAGLRGEIAKLMAERGAHISPDQLVITTGSQQGIDLIARTLLDPGDVVLLEQPSYLAAIQVFELAQAEMRGIGSDGEGVLPDDLERQILALKAEGRAPKLIYLVATFANPSGATLSRERRVRVLELAAQHGIVVIEDDPYSELRFHGESVAPMVGLAQEVEGAENLSVYLSTLSKVVAPGLRVGWMVLPAWLQQKLVIIKQASDLHASTFAQHVGYRYLQSGRMEQHVPKIREAYGQRAQHMMATLERLLPRVLQFRAPEGGMFLWASMASGVDTMQLVPRAVDAGVIYVPGAPFFANPEGHAHHLRLSFSNSTPEQIEEGVRRLASVVMD</sequence>
<dbReference type="InterPro" id="IPR015422">
    <property type="entry name" value="PyrdxlP-dep_Trfase_small"/>
</dbReference>
<dbReference type="InterPro" id="IPR004839">
    <property type="entry name" value="Aminotransferase_I/II_large"/>
</dbReference>
<organism evidence="8 9">
    <name type="scientific">Deinococcus peraridilitoris (strain DSM 19664 / LMG 22246 / CIP 109416 / KR-200)</name>
    <dbReference type="NCBI Taxonomy" id="937777"/>
    <lineage>
        <taxon>Bacteria</taxon>
        <taxon>Thermotogati</taxon>
        <taxon>Deinococcota</taxon>
        <taxon>Deinococci</taxon>
        <taxon>Deinococcales</taxon>
        <taxon>Deinococcaceae</taxon>
        <taxon>Deinococcus</taxon>
    </lineage>
</organism>
<dbReference type="Gene3D" id="3.90.1150.10">
    <property type="entry name" value="Aspartate Aminotransferase, domain 1"/>
    <property type="match status" value="1"/>
</dbReference>
<dbReference type="OrthoDB" id="9802328at2"/>
<dbReference type="PANTHER" id="PTHR42790:SF19">
    <property type="entry name" value="KYNURENINE_ALPHA-AMINOADIPATE AMINOTRANSFERASE, MITOCHONDRIAL"/>
    <property type="match status" value="1"/>
</dbReference>
<keyword evidence="9" id="KW-1185">Reference proteome</keyword>
<keyword evidence="6" id="KW-0663">Pyridoxal phosphate</keyword>
<dbReference type="GO" id="GO:0030170">
    <property type="term" value="F:pyridoxal phosphate binding"/>
    <property type="evidence" value="ECO:0007669"/>
    <property type="project" value="InterPro"/>
</dbReference>
<dbReference type="PATRIC" id="fig|937777.3.peg.2889"/>
<accession>L0A5N8</accession>
<dbReference type="HOGENOM" id="CLU_017584_0_6_0"/>
<evidence type="ECO:0000256" key="6">
    <source>
        <dbReference type="ARBA" id="ARBA00022898"/>
    </source>
</evidence>
<dbReference type="PANTHER" id="PTHR42790">
    <property type="entry name" value="AMINOTRANSFERASE"/>
    <property type="match status" value="1"/>
</dbReference>
<reference evidence="9" key="1">
    <citation type="submission" date="2012-03" db="EMBL/GenBank/DDBJ databases">
        <title>Complete sequence of chromosome of Deinococcus peraridilitoris DSM 19664.</title>
        <authorList>
            <person name="Lucas S."/>
            <person name="Copeland A."/>
            <person name="Lapidus A."/>
            <person name="Glavina del Rio T."/>
            <person name="Dalin E."/>
            <person name="Tice H."/>
            <person name="Bruce D."/>
            <person name="Goodwin L."/>
            <person name="Pitluck S."/>
            <person name="Peters L."/>
            <person name="Mikhailova N."/>
            <person name="Lu M."/>
            <person name="Kyrpides N."/>
            <person name="Mavromatis K."/>
            <person name="Ivanova N."/>
            <person name="Brettin T."/>
            <person name="Detter J.C."/>
            <person name="Han C."/>
            <person name="Larimer F."/>
            <person name="Land M."/>
            <person name="Hauser L."/>
            <person name="Markowitz V."/>
            <person name="Cheng J.-F."/>
            <person name="Hugenholtz P."/>
            <person name="Woyke T."/>
            <person name="Wu D."/>
            <person name="Pukall R."/>
            <person name="Steenblock K."/>
            <person name="Brambilla E."/>
            <person name="Klenk H.-P."/>
            <person name="Eisen J.A."/>
        </authorList>
    </citation>
    <scope>NUCLEOTIDE SEQUENCE [LARGE SCALE GENOMIC DNA]</scope>
    <source>
        <strain evidence="9">DSM 19664 / LMG 22246 / CIP 109416 / KR-200</strain>
    </source>
</reference>
<gene>
    <name evidence="8" type="ordered locus">Deipe_2872</name>
</gene>
<comment type="similarity">
    <text evidence="2">Belongs to the class-I pyridoxal-phosphate-dependent aminotransferase family.</text>
</comment>
<comment type="cofactor">
    <cofactor evidence="1">
        <name>pyridoxal 5'-phosphate</name>
        <dbReference type="ChEBI" id="CHEBI:597326"/>
    </cofactor>
</comment>
<dbReference type="Gene3D" id="3.40.640.10">
    <property type="entry name" value="Type I PLP-dependent aspartate aminotransferase-like (Major domain)"/>
    <property type="match status" value="1"/>
</dbReference>
<dbReference type="Pfam" id="PF00155">
    <property type="entry name" value="Aminotran_1_2"/>
    <property type="match status" value="1"/>
</dbReference>